<dbReference type="EMBL" id="FWXI01000013">
    <property type="protein sequence ID" value="SMC92285.1"/>
    <property type="molecule type" value="Genomic_DNA"/>
</dbReference>
<sequence>MPKRNEDGVIMKLKRTVDFELLSEEYILIREAEVSKYTVNSIRNTLRHLLASFEGEISDKGLKLKILQFLSGKNNEHYNKQLQAIRGFFQYCVGEGYLDSNPCTAMKYKQHTSRVIQHSEEVIRKLLDAPDKNTWAGLRDYTAMVLTLDTGIRPNELIQICISDFDFANGYLYLRENITKTKQKRTLPISDVCISAIKKLIHYRHASWNNELVFCSWRGEKITTGDLRDRFRAYSKIIGTQITPYHLRHTFALYFLRNSSKTGVFALQKIMGHSKLEQTRNYVALLEADVQQAHQTASPIANLLGRSAGKKKAILMKL</sequence>
<keyword evidence="2" id="KW-0238">DNA-binding</keyword>
<evidence type="ECO:0000313" key="6">
    <source>
        <dbReference type="Proteomes" id="UP000192738"/>
    </source>
</evidence>
<comment type="similarity">
    <text evidence="1">Belongs to the 'phage' integrase family.</text>
</comment>
<dbReference type="InterPro" id="IPR002104">
    <property type="entry name" value="Integrase_catalytic"/>
</dbReference>
<dbReference type="PANTHER" id="PTHR30349:SF41">
    <property type="entry name" value="INTEGRASE_RECOMBINASE PROTEIN MJ0367-RELATED"/>
    <property type="match status" value="1"/>
</dbReference>
<dbReference type="GO" id="GO:0003677">
    <property type="term" value="F:DNA binding"/>
    <property type="evidence" value="ECO:0007669"/>
    <property type="project" value="UniProtKB-KW"/>
</dbReference>
<protein>
    <submittedName>
        <fullName evidence="5">Site-specific recombinase XerD</fullName>
    </submittedName>
</protein>
<evidence type="ECO:0000256" key="1">
    <source>
        <dbReference type="ARBA" id="ARBA00008857"/>
    </source>
</evidence>
<evidence type="ECO:0000256" key="3">
    <source>
        <dbReference type="ARBA" id="ARBA00023172"/>
    </source>
</evidence>
<accession>A0A1W2D444</accession>
<dbReference type="PROSITE" id="PS51898">
    <property type="entry name" value="TYR_RECOMBINASE"/>
    <property type="match status" value="1"/>
</dbReference>
<organism evidence="5 6">
    <name type="scientific">Sporomusa malonica</name>
    <dbReference type="NCBI Taxonomy" id="112901"/>
    <lineage>
        <taxon>Bacteria</taxon>
        <taxon>Bacillati</taxon>
        <taxon>Bacillota</taxon>
        <taxon>Negativicutes</taxon>
        <taxon>Selenomonadales</taxon>
        <taxon>Sporomusaceae</taxon>
        <taxon>Sporomusa</taxon>
    </lineage>
</organism>
<evidence type="ECO:0000256" key="2">
    <source>
        <dbReference type="ARBA" id="ARBA00023125"/>
    </source>
</evidence>
<gene>
    <name evidence="5" type="ORF">SAMN04488500_113107</name>
</gene>
<dbReference type="InterPro" id="IPR013762">
    <property type="entry name" value="Integrase-like_cat_sf"/>
</dbReference>
<dbReference type="CDD" id="cd00397">
    <property type="entry name" value="DNA_BRE_C"/>
    <property type="match status" value="1"/>
</dbReference>
<dbReference type="Gene3D" id="1.10.150.130">
    <property type="match status" value="1"/>
</dbReference>
<dbReference type="SUPFAM" id="SSF56349">
    <property type="entry name" value="DNA breaking-rejoining enzymes"/>
    <property type="match status" value="1"/>
</dbReference>
<dbReference type="Gene3D" id="1.10.443.10">
    <property type="entry name" value="Intergrase catalytic core"/>
    <property type="match status" value="1"/>
</dbReference>
<dbReference type="Pfam" id="PF00589">
    <property type="entry name" value="Phage_integrase"/>
    <property type="match status" value="1"/>
</dbReference>
<dbReference type="STRING" id="112901.SAMN04488500_113107"/>
<dbReference type="GO" id="GO:0015074">
    <property type="term" value="P:DNA integration"/>
    <property type="evidence" value="ECO:0007669"/>
    <property type="project" value="InterPro"/>
</dbReference>
<name>A0A1W2D444_9FIRM</name>
<dbReference type="Proteomes" id="UP000192738">
    <property type="component" value="Unassembled WGS sequence"/>
</dbReference>
<dbReference type="InterPro" id="IPR050090">
    <property type="entry name" value="Tyrosine_recombinase_XerCD"/>
</dbReference>
<proteinExistence type="inferred from homology"/>
<keyword evidence="6" id="KW-1185">Reference proteome</keyword>
<dbReference type="GO" id="GO:0006310">
    <property type="term" value="P:DNA recombination"/>
    <property type="evidence" value="ECO:0007669"/>
    <property type="project" value="UniProtKB-KW"/>
</dbReference>
<dbReference type="InterPro" id="IPR011010">
    <property type="entry name" value="DNA_brk_join_enz"/>
</dbReference>
<keyword evidence="3" id="KW-0233">DNA recombination</keyword>
<dbReference type="AlphaFoldDB" id="A0A1W2D444"/>
<evidence type="ECO:0000313" key="5">
    <source>
        <dbReference type="EMBL" id="SMC92285.1"/>
    </source>
</evidence>
<dbReference type="InterPro" id="IPR010998">
    <property type="entry name" value="Integrase_recombinase_N"/>
</dbReference>
<reference evidence="5 6" key="1">
    <citation type="submission" date="2017-04" db="EMBL/GenBank/DDBJ databases">
        <authorList>
            <person name="Afonso C.L."/>
            <person name="Miller P.J."/>
            <person name="Scott M.A."/>
            <person name="Spackman E."/>
            <person name="Goraichik I."/>
            <person name="Dimitrov K.M."/>
            <person name="Suarez D.L."/>
            <person name="Swayne D.E."/>
        </authorList>
    </citation>
    <scope>NUCLEOTIDE SEQUENCE [LARGE SCALE GENOMIC DNA]</scope>
    <source>
        <strain evidence="5 6">DSM 5090</strain>
    </source>
</reference>
<feature type="domain" description="Tyr recombinase" evidence="4">
    <location>
        <begin position="113"/>
        <end position="295"/>
    </location>
</feature>
<dbReference type="PANTHER" id="PTHR30349">
    <property type="entry name" value="PHAGE INTEGRASE-RELATED"/>
    <property type="match status" value="1"/>
</dbReference>
<dbReference type="RefSeq" id="WP_084576787.1">
    <property type="nucleotide sequence ID" value="NZ_CP155572.1"/>
</dbReference>
<evidence type="ECO:0000259" key="4">
    <source>
        <dbReference type="PROSITE" id="PS51898"/>
    </source>
</evidence>
<dbReference type="OrthoDB" id="9785687at2"/>